<evidence type="ECO:0000313" key="1">
    <source>
        <dbReference type="EMBL" id="PSW25117.1"/>
    </source>
</evidence>
<dbReference type="InterPro" id="IPR038626">
    <property type="entry name" value="Rof-like_sf"/>
</dbReference>
<dbReference type="InterPro" id="IPR023534">
    <property type="entry name" value="Rof/RNase_P-like"/>
</dbReference>
<dbReference type="SUPFAM" id="SSF101744">
    <property type="entry name" value="Rof/RNase P subunit-like"/>
    <property type="match status" value="1"/>
</dbReference>
<dbReference type="Proteomes" id="UP000240481">
    <property type="component" value="Unassembled WGS sequence"/>
</dbReference>
<comment type="caution">
    <text evidence="1">The sequence shown here is derived from an EMBL/GenBank/DDBJ whole genome shotgun (WGS) entry which is preliminary data.</text>
</comment>
<dbReference type="Gene3D" id="2.30.30.400">
    <property type="entry name" value="Rof-like"/>
    <property type="match status" value="1"/>
</dbReference>
<evidence type="ECO:0000313" key="2">
    <source>
        <dbReference type="Proteomes" id="UP000240481"/>
    </source>
</evidence>
<keyword evidence="2" id="KW-1185">Reference proteome</keyword>
<sequence length="103" mass="11947">MISFSDEHIAITALGNNMSHTYKPIDCALHDCFEIACLYHYQVTLKLRDQSIIEGECITTETHPDKSEWLVCKTQYQYLKIRLDQIRKMYSKSANAIFGEVNL</sequence>
<gene>
    <name evidence="1" type="ORF">C9I94_09965</name>
</gene>
<dbReference type="OrthoDB" id="5344363at2"/>
<dbReference type="InterPro" id="IPR009778">
    <property type="entry name" value="ROF"/>
</dbReference>
<dbReference type="Pfam" id="PF07073">
    <property type="entry name" value="ROF"/>
    <property type="match status" value="1"/>
</dbReference>
<reference evidence="1 2" key="1">
    <citation type="submission" date="2018-01" db="EMBL/GenBank/DDBJ databases">
        <title>Whole genome sequencing of Histamine producing bacteria.</title>
        <authorList>
            <person name="Butler K."/>
        </authorList>
    </citation>
    <scope>NUCLEOTIDE SEQUENCE [LARGE SCALE GENOMIC DNA]</scope>
    <source>
        <strain evidence="1 2">DSM 24669</strain>
    </source>
</reference>
<dbReference type="EMBL" id="PYLZ01000004">
    <property type="protein sequence ID" value="PSW25117.1"/>
    <property type="molecule type" value="Genomic_DNA"/>
</dbReference>
<accession>A0A2T3P8N3</accession>
<proteinExistence type="predicted"/>
<evidence type="ECO:0008006" key="3">
    <source>
        <dbReference type="Google" id="ProtNLM"/>
    </source>
</evidence>
<organism evidence="1 2">
    <name type="scientific">Photobacterium swingsii</name>
    <dbReference type="NCBI Taxonomy" id="680026"/>
    <lineage>
        <taxon>Bacteria</taxon>
        <taxon>Pseudomonadati</taxon>
        <taxon>Pseudomonadota</taxon>
        <taxon>Gammaproteobacteria</taxon>
        <taxon>Vibrionales</taxon>
        <taxon>Vibrionaceae</taxon>
        <taxon>Photobacterium</taxon>
    </lineage>
</organism>
<dbReference type="AlphaFoldDB" id="A0A2T3P8N3"/>
<protein>
    <recommendedName>
        <fullName evidence="3">Transcriptional antiterminator</fullName>
    </recommendedName>
</protein>
<name>A0A2T3P8N3_9GAMM</name>